<evidence type="ECO:0000313" key="3">
    <source>
        <dbReference type="Proteomes" id="UP000039021"/>
    </source>
</evidence>
<feature type="region of interest" description="Disordered" evidence="1">
    <location>
        <begin position="76"/>
        <end position="101"/>
    </location>
</feature>
<dbReference type="EMBL" id="CSBK01001622">
    <property type="protein sequence ID" value="COY92646.1"/>
    <property type="molecule type" value="Genomic_DNA"/>
</dbReference>
<dbReference type="Proteomes" id="UP000039021">
    <property type="component" value="Unassembled WGS sequence"/>
</dbReference>
<name>A0A916P8Q8_MYCTX</name>
<feature type="compositionally biased region" description="Basic and acidic residues" evidence="1">
    <location>
        <begin position="76"/>
        <end position="90"/>
    </location>
</feature>
<proteinExistence type="predicted"/>
<evidence type="ECO:0000313" key="2">
    <source>
        <dbReference type="EMBL" id="COY92646.1"/>
    </source>
</evidence>
<dbReference type="AlphaFoldDB" id="A0A916P8Q8"/>
<sequence length="128" mass="14044">MPSKDRASGYPAAANLNHHRARCRSEPGNSMQQQETQRDDVQHYDNRIGAEVQKPLVGIPARANGAQYQHQIENKPGHEDATDFAKHESQVRTPPRPPVSFDRLAIGAHPPPQGNSNFFSACVAAVSL</sequence>
<comment type="caution">
    <text evidence="2">The sequence shown here is derived from an EMBL/GenBank/DDBJ whole genome shotgun (WGS) entry which is preliminary data.</text>
</comment>
<organism evidence="2 3">
    <name type="scientific">Mycobacterium tuberculosis</name>
    <dbReference type="NCBI Taxonomy" id="1773"/>
    <lineage>
        <taxon>Bacteria</taxon>
        <taxon>Bacillati</taxon>
        <taxon>Actinomycetota</taxon>
        <taxon>Actinomycetes</taxon>
        <taxon>Mycobacteriales</taxon>
        <taxon>Mycobacteriaceae</taxon>
        <taxon>Mycobacterium</taxon>
        <taxon>Mycobacterium tuberculosis complex</taxon>
    </lineage>
</organism>
<gene>
    <name evidence="2" type="ORF">ERS007739_03214</name>
</gene>
<protein>
    <submittedName>
        <fullName evidence="2">Uncharacterized protein</fullName>
    </submittedName>
</protein>
<feature type="region of interest" description="Disordered" evidence="1">
    <location>
        <begin position="1"/>
        <end position="40"/>
    </location>
</feature>
<accession>A0A916P8Q8</accession>
<evidence type="ECO:0000256" key="1">
    <source>
        <dbReference type="SAM" id="MobiDB-lite"/>
    </source>
</evidence>
<reference evidence="3" key="1">
    <citation type="submission" date="2015-03" db="EMBL/GenBank/DDBJ databases">
        <authorList>
            <consortium name="Pathogen Informatics"/>
        </authorList>
    </citation>
    <scope>NUCLEOTIDE SEQUENCE [LARGE SCALE GENOMIC DNA]</scope>
    <source>
        <strain evidence="3">N09902308</strain>
    </source>
</reference>